<dbReference type="AlphaFoldDB" id="A0A150SDS6"/>
<evidence type="ECO:0000313" key="4">
    <source>
        <dbReference type="Proteomes" id="UP000075515"/>
    </source>
</evidence>
<keyword evidence="2" id="KW-0677">Repeat</keyword>
<dbReference type="PANTHER" id="PTHR46344:SF27">
    <property type="entry name" value="KELCH REPEAT SUPERFAMILY PROTEIN"/>
    <property type="match status" value="1"/>
</dbReference>
<dbReference type="Pfam" id="PF01344">
    <property type="entry name" value="Kelch_1"/>
    <property type="match status" value="7"/>
</dbReference>
<keyword evidence="1" id="KW-0880">Kelch repeat</keyword>
<dbReference type="InterPro" id="IPR011044">
    <property type="entry name" value="Quino_amine_DH_bsu"/>
</dbReference>
<dbReference type="Gene3D" id="2.130.10.80">
    <property type="entry name" value="Galactose oxidase/kelch, beta-propeller"/>
    <property type="match status" value="6"/>
</dbReference>
<dbReference type="InterPro" id="IPR006652">
    <property type="entry name" value="Kelch_1"/>
</dbReference>
<protein>
    <submittedName>
        <fullName evidence="3">Uncharacterized protein</fullName>
    </submittedName>
</protein>
<evidence type="ECO:0000256" key="1">
    <source>
        <dbReference type="ARBA" id="ARBA00022441"/>
    </source>
</evidence>
<proteinExistence type="predicted"/>
<dbReference type="Gene3D" id="2.120.10.80">
    <property type="entry name" value="Kelch-type beta propeller"/>
    <property type="match status" value="1"/>
</dbReference>
<gene>
    <name evidence="3" type="ORF">BE18_02405</name>
</gene>
<reference evidence="3 4" key="1">
    <citation type="submission" date="2014-02" db="EMBL/GenBank/DDBJ databases">
        <title>The small core and large imbalanced accessory genome model reveals a collaborative survival strategy of Sorangium cellulosum strains in nature.</title>
        <authorList>
            <person name="Han K."/>
            <person name="Peng R."/>
            <person name="Blom J."/>
            <person name="Li Y.-Z."/>
        </authorList>
    </citation>
    <scope>NUCLEOTIDE SEQUENCE [LARGE SCALE GENOMIC DNA]</scope>
    <source>
        <strain evidence="3 4">So0149</strain>
    </source>
</reference>
<comment type="caution">
    <text evidence="3">The sequence shown here is derived from an EMBL/GenBank/DDBJ whole genome shotgun (WGS) entry which is preliminary data.</text>
</comment>
<dbReference type="InterPro" id="IPR015915">
    <property type="entry name" value="Kelch-typ_b-propeller"/>
</dbReference>
<dbReference type="InterPro" id="IPR011043">
    <property type="entry name" value="Gal_Oxase/kelch_b-propeller"/>
</dbReference>
<dbReference type="PANTHER" id="PTHR46344">
    <property type="entry name" value="OS02G0202900 PROTEIN"/>
    <property type="match status" value="1"/>
</dbReference>
<dbReference type="Proteomes" id="UP000075515">
    <property type="component" value="Unassembled WGS sequence"/>
</dbReference>
<dbReference type="SMART" id="SM00612">
    <property type="entry name" value="Kelch"/>
    <property type="match status" value="13"/>
</dbReference>
<organism evidence="3 4">
    <name type="scientific">Sorangium cellulosum</name>
    <name type="common">Polyangium cellulosum</name>
    <dbReference type="NCBI Taxonomy" id="56"/>
    <lineage>
        <taxon>Bacteria</taxon>
        <taxon>Pseudomonadati</taxon>
        <taxon>Myxococcota</taxon>
        <taxon>Polyangia</taxon>
        <taxon>Polyangiales</taxon>
        <taxon>Polyangiaceae</taxon>
        <taxon>Sorangium</taxon>
    </lineage>
</organism>
<dbReference type="SUPFAM" id="SSF50965">
    <property type="entry name" value="Galactose oxidase, central domain"/>
    <property type="match status" value="2"/>
</dbReference>
<dbReference type="EMBL" id="JEMC01002119">
    <property type="protein sequence ID" value="KYF90549.1"/>
    <property type="molecule type" value="Genomic_DNA"/>
</dbReference>
<evidence type="ECO:0000313" key="3">
    <source>
        <dbReference type="EMBL" id="KYF90549.1"/>
    </source>
</evidence>
<dbReference type="SUPFAM" id="SSF50969">
    <property type="entry name" value="YVTN repeat-like/Quinoprotein amine dehydrogenase"/>
    <property type="match status" value="1"/>
</dbReference>
<dbReference type="InterPro" id="IPR037293">
    <property type="entry name" value="Gal_Oxidase_central_sf"/>
</dbReference>
<name>A0A150SDS6_SORCE</name>
<sequence>MSIAGSTRLLGLCALALFWSAVLCVMLGCSEIADPPDARALRRQFPEQAEAILQGPFAFTLAGDSIEDLRPIEALADLSGEAALRSRFPRHGGGALRLPLPDGSEALVRELGALGEAEIAENAIAYPRRGGTSFWTALQDGYEEWLLLDASAVRRDAPVATWQIDGAELRQQGEAVELADARGAPQIHVTAPEAYAAGGRPVATRLSARGGRLELWVEAEGEAVLVDPRWKLKREMSTPRFGHTATALPDGRVLVAGGFNGGSQMLNTAEVFDPASGAWRTLRMLSAHALHTATLLSDGRVLVIGGNRDRELGSAELFDPASDTWLPLPPMHTARAAHTATLLPDGQVLVAGGLHRVDELDSAELFDPAAGTWRVLPPMHTTRSEHTATLLRDGRVFVAGGSRGNPIDSVELFDPTSGTWSLLPSMSTARTEHTATLLPDGQVLVAGGLQHGSGSLFGSAELFDPASGTWRPIDPMSTNHGGHTATLLPDGRVLIAGGLDGTGVSDSTELFDPASGTWRPFEAMLAARFSHTATLLPDGRVLVVGGSGLRGRLDSSEMLDLASSPWQPIDPMHIARYDHSATLLQDGRVLVAGGYDDDASLTSAEVFDPASGTWLSSASMLAARHHHTATVLQDGRVLVAGGYETSPEYEAPVGSAEVFDPASGTWLSIAPLLAARSYHTATLLQDGRVLVAGGHDDHNTHASAEVFDPASGTWLSVAPMLTERSDHTATLLPDGRVLVAGGLNQDGTLNRVEAFDPASGTWLLLAAMGTARFDHSVTLLPDGRVLMVGGMGNGGALDSAEIFDPTSGLWTSLAPMSNSRYAHTTTLLPDGNVLVAGGFEYIDGRADPTPLASVEVLDPIRGTWVSIGSMSMQRDAHAAVLLPNGRVLILGGRGNNGLYRKSLNTAEVFRPVPNGGACSAALECQSGWCADDVCCDQLCNVYLCEACSDYRGATADGVCTSLHPDYQPFSCSPVNGQQTKPCKSVHDCSDGFVCEAYLGDCVLPPPDGGYVDKGGCHLATPAATEPVRRAPAELGLLMLAAASAALRRRRR</sequence>
<evidence type="ECO:0000256" key="2">
    <source>
        <dbReference type="ARBA" id="ARBA00022737"/>
    </source>
</evidence>
<dbReference type="Pfam" id="PF24681">
    <property type="entry name" value="Kelch_KLHDC2_KLHL20_DRC7"/>
    <property type="match status" value="1"/>
</dbReference>
<accession>A0A150SDS6</accession>